<dbReference type="GO" id="GO:0030598">
    <property type="term" value="F:rRNA N-glycosylase activity"/>
    <property type="evidence" value="ECO:0007669"/>
    <property type="project" value="UniProtKB-EC"/>
</dbReference>
<organism evidence="3 4">
    <name type="scientific">Artemisia annua</name>
    <name type="common">Sweet wormwood</name>
    <dbReference type="NCBI Taxonomy" id="35608"/>
    <lineage>
        <taxon>Eukaryota</taxon>
        <taxon>Viridiplantae</taxon>
        <taxon>Streptophyta</taxon>
        <taxon>Embryophyta</taxon>
        <taxon>Tracheophyta</taxon>
        <taxon>Spermatophyta</taxon>
        <taxon>Magnoliopsida</taxon>
        <taxon>eudicotyledons</taxon>
        <taxon>Gunneridae</taxon>
        <taxon>Pentapetalae</taxon>
        <taxon>asterids</taxon>
        <taxon>campanulids</taxon>
        <taxon>Asterales</taxon>
        <taxon>Asteraceae</taxon>
        <taxon>Asteroideae</taxon>
        <taxon>Anthemideae</taxon>
        <taxon>Artemisiinae</taxon>
        <taxon>Artemisia</taxon>
    </lineage>
</organism>
<reference evidence="3 4" key="1">
    <citation type="journal article" date="2018" name="Mol. Plant">
        <title>The genome of Artemisia annua provides insight into the evolution of Asteraceae family and artemisinin biosynthesis.</title>
        <authorList>
            <person name="Shen Q."/>
            <person name="Zhang L."/>
            <person name="Liao Z."/>
            <person name="Wang S."/>
            <person name="Yan T."/>
            <person name="Shi P."/>
            <person name="Liu M."/>
            <person name="Fu X."/>
            <person name="Pan Q."/>
            <person name="Wang Y."/>
            <person name="Lv Z."/>
            <person name="Lu X."/>
            <person name="Zhang F."/>
            <person name="Jiang W."/>
            <person name="Ma Y."/>
            <person name="Chen M."/>
            <person name="Hao X."/>
            <person name="Li L."/>
            <person name="Tang Y."/>
            <person name="Lv G."/>
            <person name="Zhou Y."/>
            <person name="Sun X."/>
            <person name="Brodelius P.E."/>
            <person name="Rose J.K.C."/>
            <person name="Tang K."/>
        </authorList>
    </citation>
    <scope>NUCLEOTIDE SEQUENCE [LARGE SCALE GENOMIC DNA]</scope>
    <source>
        <strain evidence="4">cv. Huhao1</strain>
        <tissue evidence="3">Leaf</tissue>
    </source>
</reference>
<evidence type="ECO:0000256" key="1">
    <source>
        <dbReference type="RuleBase" id="RU004915"/>
    </source>
</evidence>
<dbReference type="AlphaFoldDB" id="A0A2U1M187"/>
<dbReference type="Proteomes" id="UP000245207">
    <property type="component" value="Unassembled WGS sequence"/>
</dbReference>
<dbReference type="InterPro" id="IPR001574">
    <property type="entry name" value="Ribosome_inactivat_prot"/>
</dbReference>
<sequence>MANGRARKADPADYGKTVDKLQDHLLKSMRRNGEFLKLVLRSDNEYNKDVKLLLEESSVYLSVLIVDNVKLEFGKHGDPQFFGDSTQLGYVEQYSQLCKPGLTNVQVGHAALMNAYTKLNRFRGVGDKNFSKWCDEIRHSLATLLFMFPECTRFRWISQAAKKLVMDGRVNACVVDWMADLIPFWSKITEVFLNGGDCDHDPYAPPPPPLPVGRHEYGDREETKTSRCIASLSHSSKGSRGSVLSGSLGGLKALLQADD</sequence>
<keyword evidence="1" id="KW-0611">Plant defense</keyword>
<feature type="compositionally biased region" description="Low complexity" evidence="2">
    <location>
        <begin position="231"/>
        <end position="246"/>
    </location>
</feature>
<dbReference type="GO" id="GO:0090729">
    <property type="term" value="F:toxin activity"/>
    <property type="evidence" value="ECO:0007669"/>
    <property type="project" value="UniProtKB-KW"/>
</dbReference>
<name>A0A2U1M187_ARTAN</name>
<dbReference type="GO" id="GO:0006952">
    <property type="term" value="P:defense response"/>
    <property type="evidence" value="ECO:0007669"/>
    <property type="project" value="UniProtKB-KW"/>
</dbReference>
<keyword evidence="4" id="KW-1185">Reference proteome</keyword>
<keyword evidence="1" id="KW-0378">Hydrolase</keyword>
<evidence type="ECO:0000313" key="3">
    <source>
        <dbReference type="EMBL" id="PWA55032.1"/>
    </source>
</evidence>
<dbReference type="InterPro" id="IPR036041">
    <property type="entry name" value="Ribosome-inact_prot_sf"/>
</dbReference>
<keyword evidence="1" id="KW-0652">Protein synthesis inhibitor</keyword>
<protein>
    <recommendedName>
        <fullName evidence="1">rRNA N-glycosylase</fullName>
        <ecNumber evidence="1">3.2.2.22</ecNumber>
    </recommendedName>
</protein>
<evidence type="ECO:0000313" key="4">
    <source>
        <dbReference type="Proteomes" id="UP000245207"/>
    </source>
</evidence>
<dbReference type="InterPro" id="IPR016138">
    <property type="entry name" value="Ribosome_inactivat_prot_sub1"/>
</dbReference>
<feature type="region of interest" description="Disordered" evidence="2">
    <location>
        <begin position="203"/>
        <end position="246"/>
    </location>
</feature>
<dbReference type="EC" id="3.2.2.22" evidence="1"/>
<comment type="similarity">
    <text evidence="1">Belongs to the ribosome-inactivating protein family.</text>
</comment>
<dbReference type="Gene3D" id="3.40.420.10">
    <property type="entry name" value="Ricin (A subunit), domain 1"/>
    <property type="match status" value="1"/>
</dbReference>
<gene>
    <name evidence="3" type="ORF">CTI12_AA430700</name>
</gene>
<comment type="caution">
    <text evidence="3">The sequence shown here is derived from an EMBL/GenBank/DDBJ whole genome shotgun (WGS) entry which is preliminary data.</text>
</comment>
<evidence type="ECO:0000256" key="2">
    <source>
        <dbReference type="SAM" id="MobiDB-lite"/>
    </source>
</evidence>
<dbReference type="Pfam" id="PF00161">
    <property type="entry name" value="RIP"/>
    <property type="match status" value="1"/>
</dbReference>
<keyword evidence="1" id="KW-0800">Toxin</keyword>
<dbReference type="SUPFAM" id="SSF56371">
    <property type="entry name" value="Ribosome inactivating proteins (RIP)"/>
    <property type="match status" value="1"/>
</dbReference>
<comment type="catalytic activity">
    <reaction evidence="1">
        <text>Endohydrolysis of the N-glycosidic bond at one specific adenosine on the 28S rRNA.</text>
        <dbReference type="EC" id="3.2.2.22"/>
    </reaction>
</comment>
<feature type="compositionally biased region" description="Basic and acidic residues" evidence="2">
    <location>
        <begin position="213"/>
        <end position="225"/>
    </location>
</feature>
<proteinExistence type="inferred from homology"/>
<dbReference type="EMBL" id="PKPP01006889">
    <property type="protein sequence ID" value="PWA55032.1"/>
    <property type="molecule type" value="Genomic_DNA"/>
</dbReference>
<accession>A0A2U1M187</accession>
<dbReference type="GO" id="GO:0017148">
    <property type="term" value="P:negative regulation of translation"/>
    <property type="evidence" value="ECO:0007669"/>
    <property type="project" value="UniProtKB-KW"/>
</dbReference>